<protein>
    <submittedName>
        <fullName evidence="2">CGNR zinc finger domain-containing protein</fullName>
    </submittedName>
</protein>
<dbReference type="InterPro" id="IPR010852">
    <property type="entry name" value="ABATE"/>
</dbReference>
<feature type="domain" description="Zinc finger CGNR" evidence="1">
    <location>
        <begin position="159"/>
        <end position="199"/>
    </location>
</feature>
<organism evidence="2 3">
    <name type="scientific">Pedococcus ginsenosidimutans</name>
    <dbReference type="NCBI Taxonomy" id="490570"/>
    <lineage>
        <taxon>Bacteria</taxon>
        <taxon>Bacillati</taxon>
        <taxon>Actinomycetota</taxon>
        <taxon>Actinomycetes</taxon>
        <taxon>Micrococcales</taxon>
        <taxon>Intrasporangiaceae</taxon>
        <taxon>Pedococcus</taxon>
    </lineage>
</organism>
<dbReference type="EMBL" id="BAABLO010000011">
    <property type="protein sequence ID" value="GAA4728152.1"/>
    <property type="molecule type" value="Genomic_DNA"/>
</dbReference>
<dbReference type="InterPro" id="IPR021005">
    <property type="entry name" value="Znf_CGNR"/>
</dbReference>
<dbReference type="Pfam" id="PF07336">
    <property type="entry name" value="ABATE"/>
    <property type="match status" value="1"/>
</dbReference>
<comment type="caution">
    <text evidence="2">The sequence shown here is derived from an EMBL/GenBank/DDBJ whole genome shotgun (WGS) entry which is preliminary data.</text>
</comment>
<sequence length="203" mass="21838">MHDTPLTGYTDDIATASVTSQTGDMSMVHVAGNPALDLVGTVTSRGTLDADELTTPDVLAQWYVDAGIVTRRPMVDERHLAAAVALREHLFPLVESLAGGTALPDRHRTALNRAARGPVPVVAVGPDGRRTTSGDADACLVAVARAAVELFDRADGAVVRFCADETCTHPFLDRSRTRRRRWCDMASCGDRAKVRRYRAQPSG</sequence>
<name>A0ABP8YHV2_9MICO</name>
<reference evidence="3" key="1">
    <citation type="journal article" date="2019" name="Int. J. Syst. Evol. Microbiol.">
        <title>The Global Catalogue of Microorganisms (GCM) 10K type strain sequencing project: providing services to taxonomists for standard genome sequencing and annotation.</title>
        <authorList>
            <consortium name="The Broad Institute Genomics Platform"/>
            <consortium name="The Broad Institute Genome Sequencing Center for Infectious Disease"/>
            <person name="Wu L."/>
            <person name="Ma J."/>
        </authorList>
    </citation>
    <scope>NUCLEOTIDE SEQUENCE [LARGE SCALE GENOMIC DNA]</scope>
    <source>
        <strain evidence="3">JCM 18961</strain>
    </source>
</reference>
<dbReference type="PANTHER" id="PTHR35525:SF3">
    <property type="entry name" value="BLL6575 PROTEIN"/>
    <property type="match status" value="1"/>
</dbReference>
<dbReference type="PANTHER" id="PTHR35525">
    <property type="entry name" value="BLL6575 PROTEIN"/>
    <property type="match status" value="1"/>
</dbReference>
<dbReference type="Gene3D" id="1.10.3300.10">
    <property type="entry name" value="Jann2411-like domain"/>
    <property type="match status" value="1"/>
</dbReference>
<dbReference type="Pfam" id="PF11706">
    <property type="entry name" value="zf-CGNR"/>
    <property type="match status" value="1"/>
</dbReference>
<proteinExistence type="predicted"/>
<evidence type="ECO:0000313" key="2">
    <source>
        <dbReference type="EMBL" id="GAA4728152.1"/>
    </source>
</evidence>
<gene>
    <name evidence="2" type="ORF">GCM10025782_28630</name>
</gene>
<evidence type="ECO:0000259" key="1">
    <source>
        <dbReference type="Pfam" id="PF11706"/>
    </source>
</evidence>
<evidence type="ECO:0000313" key="3">
    <source>
        <dbReference type="Proteomes" id="UP001500556"/>
    </source>
</evidence>
<dbReference type="InterPro" id="IPR023286">
    <property type="entry name" value="ABATE_dom_sf"/>
</dbReference>
<dbReference type="SUPFAM" id="SSF160904">
    <property type="entry name" value="Jann2411-like"/>
    <property type="match status" value="1"/>
</dbReference>
<keyword evidence="3" id="KW-1185">Reference proteome</keyword>
<accession>A0ABP8YHV2</accession>
<dbReference type="Proteomes" id="UP001500556">
    <property type="component" value="Unassembled WGS sequence"/>
</dbReference>